<dbReference type="EMBL" id="MCFJ01000002">
    <property type="protein sequence ID" value="ORY69487.1"/>
    <property type="molecule type" value="Genomic_DNA"/>
</dbReference>
<name>A0A1Y2EDJ7_9PEZI</name>
<accession>A0A1Y2EDJ7</accession>
<dbReference type="Gene3D" id="3.40.50.150">
    <property type="entry name" value="Vaccinia Virus protein VP39"/>
    <property type="match status" value="1"/>
</dbReference>
<evidence type="ECO:0008006" key="3">
    <source>
        <dbReference type="Google" id="ProtNLM"/>
    </source>
</evidence>
<dbReference type="GeneID" id="63779511"/>
<evidence type="ECO:0000313" key="1">
    <source>
        <dbReference type="EMBL" id="ORY69487.1"/>
    </source>
</evidence>
<dbReference type="AlphaFoldDB" id="A0A1Y2EDJ7"/>
<gene>
    <name evidence="1" type="ORF">BCR38DRAFT_480674</name>
</gene>
<protein>
    <recommendedName>
        <fullName evidence="3">S-adenosyl-L-methionine-dependent methyltransferase</fullName>
    </recommendedName>
</protein>
<dbReference type="OrthoDB" id="2013972at2759"/>
<proteinExistence type="predicted"/>
<organism evidence="1 2">
    <name type="scientific">Pseudomassariella vexata</name>
    <dbReference type="NCBI Taxonomy" id="1141098"/>
    <lineage>
        <taxon>Eukaryota</taxon>
        <taxon>Fungi</taxon>
        <taxon>Dikarya</taxon>
        <taxon>Ascomycota</taxon>
        <taxon>Pezizomycotina</taxon>
        <taxon>Sordariomycetes</taxon>
        <taxon>Xylariomycetidae</taxon>
        <taxon>Amphisphaeriales</taxon>
        <taxon>Pseudomassariaceae</taxon>
        <taxon>Pseudomassariella</taxon>
    </lineage>
</organism>
<comment type="caution">
    <text evidence="1">The sequence shown here is derived from an EMBL/GenBank/DDBJ whole genome shotgun (WGS) entry which is preliminary data.</text>
</comment>
<reference evidence="1 2" key="1">
    <citation type="submission" date="2016-07" db="EMBL/GenBank/DDBJ databases">
        <title>Pervasive Adenine N6-methylation of Active Genes in Fungi.</title>
        <authorList>
            <consortium name="DOE Joint Genome Institute"/>
            <person name="Mondo S.J."/>
            <person name="Dannebaum R.O."/>
            <person name="Kuo R.C."/>
            <person name="Labutti K."/>
            <person name="Haridas S."/>
            <person name="Kuo A."/>
            <person name="Salamov A."/>
            <person name="Ahrendt S.R."/>
            <person name="Lipzen A."/>
            <person name="Sullivan W."/>
            <person name="Andreopoulos W.B."/>
            <person name="Clum A."/>
            <person name="Lindquist E."/>
            <person name="Daum C."/>
            <person name="Ramamoorthy G.K."/>
            <person name="Gryganskyi A."/>
            <person name="Culley D."/>
            <person name="Magnuson J.K."/>
            <person name="James T.Y."/>
            <person name="O'Malley M.A."/>
            <person name="Stajich J.E."/>
            <person name="Spatafora J.W."/>
            <person name="Visel A."/>
            <person name="Grigoriev I.V."/>
        </authorList>
    </citation>
    <scope>NUCLEOTIDE SEQUENCE [LARGE SCALE GENOMIC DNA]</scope>
    <source>
        <strain evidence="1 2">CBS 129021</strain>
    </source>
</reference>
<dbReference type="Pfam" id="PF13489">
    <property type="entry name" value="Methyltransf_23"/>
    <property type="match status" value="1"/>
</dbReference>
<dbReference type="RefSeq" id="XP_040719437.1">
    <property type="nucleotide sequence ID" value="XM_040863299.1"/>
</dbReference>
<sequence>MGITFHGYKQGMFFCPTTSEEQNRLDPQQGVFRLLLGGYFVVATVGKLKYVLDVAAWTGIWALDLAGQNPDCTVIGTDPSRIQPSNQSPNCQFAGEDSEDPWIFPVKFDYVHLCAVVKCFEDVRTVMRHAFNMNEGGWIELQDLVLHLYGDDQSFEGMAIQRWT</sequence>
<dbReference type="SUPFAM" id="SSF53335">
    <property type="entry name" value="S-adenosyl-L-methionine-dependent methyltransferases"/>
    <property type="match status" value="1"/>
</dbReference>
<dbReference type="Proteomes" id="UP000193689">
    <property type="component" value="Unassembled WGS sequence"/>
</dbReference>
<dbReference type="InterPro" id="IPR029063">
    <property type="entry name" value="SAM-dependent_MTases_sf"/>
</dbReference>
<keyword evidence="2" id="KW-1185">Reference proteome</keyword>
<dbReference type="InParanoid" id="A0A1Y2EDJ7"/>
<evidence type="ECO:0000313" key="2">
    <source>
        <dbReference type="Proteomes" id="UP000193689"/>
    </source>
</evidence>
<dbReference type="CDD" id="cd02440">
    <property type="entry name" value="AdoMet_MTases"/>
    <property type="match status" value="1"/>
</dbReference>